<organism evidence="4 5">
    <name type="scientific">Pseudonocardia yunnanensis</name>
    <dbReference type="NCBI Taxonomy" id="58107"/>
    <lineage>
        <taxon>Bacteria</taxon>
        <taxon>Bacillati</taxon>
        <taxon>Actinomycetota</taxon>
        <taxon>Actinomycetes</taxon>
        <taxon>Pseudonocardiales</taxon>
        <taxon>Pseudonocardiaceae</taxon>
        <taxon>Pseudonocardia</taxon>
    </lineage>
</organism>
<dbReference type="Proteomes" id="UP001597114">
    <property type="component" value="Unassembled WGS sequence"/>
</dbReference>
<evidence type="ECO:0000256" key="2">
    <source>
        <dbReference type="SAM" id="SignalP"/>
    </source>
</evidence>
<dbReference type="Gene3D" id="2.30.180.10">
    <property type="entry name" value="FAS1 domain"/>
    <property type="match status" value="1"/>
</dbReference>
<dbReference type="SMART" id="SM00554">
    <property type="entry name" value="FAS1"/>
    <property type="match status" value="1"/>
</dbReference>
<evidence type="ECO:0000313" key="5">
    <source>
        <dbReference type="Proteomes" id="UP001597114"/>
    </source>
</evidence>
<feature type="domain" description="FAS1" evidence="3">
    <location>
        <begin position="82"/>
        <end position="222"/>
    </location>
</feature>
<name>A0ABW4ELH6_9PSEU</name>
<dbReference type="InterPro" id="IPR050904">
    <property type="entry name" value="Adhesion/Biosynth-related"/>
</dbReference>
<dbReference type="PROSITE" id="PS50213">
    <property type="entry name" value="FAS1"/>
    <property type="match status" value="1"/>
</dbReference>
<feature type="compositionally biased region" description="Low complexity" evidence="1">
    <location>
        <begin position="36"/>
        <end position="52"/>
    </location>
</feature>
<dbReference type="PROSITE" id="PS51257">
    <property type="entry name" value="PROKAR_LIPOPROTEIN"/>
    <property type="match status" value="1"/>
</dbReference>
<evidence type="ECO:0000256" key="1">
    <source>
        <dbReference type="SAM" id="MobiDB-lite"/>
    </source>
</evidence>
<feature type="signal peptide" evidence="2">
    <location>
        <begin position="1"/>
        <end position="21"/>
    </location>
</feature>
<accession>A0ABW4ELH6</accession>
<dbReference type="EMBL" id="JBHUCO010000002">
    <property type="protein sequence ID" value="MFD1516458.1"/>
    <property type="molecule type" value="Genomic_DNA"/>
</dbReference>
<gene>
    <name evidence="4" type="ORF">ACFSJD_03110</name>
</gene>
<dbReference type="Pfam" id="PF02469">
    <property type="entry name" value="Fasciclin"/>
    <property type="match status" value="1"/>
</dbReference>
<feature type="chain" id="PRO_5045064442" evidence="2">
    <location>
        <begin position="22"/>
        <end position="226"/>
    </location>
</feature>
<protein>
    <submittedName>
        <fullName evidence="4">Fasciclin domain-containing protein</fullName>
    </submittedName>
</protein>
<keyword evidence="5" id="KW-1185">Reference proteome</keyword>
<evidence type="ECO:0000259" key="3">
    <source>
        <dbReference type="PROSITE" id="PS50213"/>
    </source>
</evidence>
<dbReference type="SUPFAM" id="SSF82153">
    <property type="entry name" value="FAS1 domain"/>
    <property type="match status" value="1"/>
</dbReference>
<proteinExistence type="predicted"/>
<dbReference type="InterPro" id="IPR000782">
    <property type="entry name" value="FAS1_domain"/>
</dbReference>
<dbReference type="InterPro" id="IPR036378">
    <property type="entry name" value="FAS1_dom_sf"/>
</dbReference>
<feature type="region of interest" description="Disordered" evidence="1">
    <location>
        <begin position="27"/>
        <end position="53"/>
    </location>
</feature>
<dbReference type="RefSeq" id="WP_344725950.1">
    <property type="nucleotide sequence ID" value="NZ_BAAAUS010000036.1"/>
</dbReference>
<evidence type="ECO:0000313" key="4">
    <source>
        <dbReference type="EMBL" id="MFD1516458.1"/>
    </source>
</evidence>
<comment type="caution">
    <text evidence="4">The sequence shown here is derived from an EMBL/GenBank/DDBJ whole genome shotgun (WGS) entry which is preliminary data.</text>
</comment>
<dbReference type="PANTHER" id="PTHR10900">
    <property type="entry name" value="PERIOSTIN-RELATED"/>
    <property type="match status" value="1"/>
</dbReference>
<sequence length="226" mass="22167">MRQTRRLAALGAMTVLVVALAGCSASEVPPAPTPTSAPDAAAPTSGAATPDDGVTTVDEVFGPGCSALPQGDAPGSAAAMAGLPVAAAVGSNPSLTTLARAISAVPGLAETLNAQQDITLFAPSNAAFDATRAALGDEAYNALLDDPQQLSTLLSYHVVAQRFDAAGLVQAGTTTELTGGEITIGGTAGAPTLTGGDGTEATVLCGDLPTKNATLFVIDKVLRPAG</sequence>
<dbReference type="PANTHER" id="PTHR10900:SF77">
    <property type="entry name" value="FI19380P1"/>
    <property type="match status" value="1"/>
</dbReference>
<keyword evidence="2" id="KW-0732">Signal</keyword>
<reference evidence="5" key="1">
    <citation type="journal article" date="2019" name="Int. J. Syst. Evol. Microbiol.">
        <title>The Global Catalogue of Microorganisms (GCM) 10K type strain sequencing project: providing services to taxonomists for standard genome sequencing and annotation.</title>
        <authorList>
            <consortium name="The Broad Institute Genomics Platform"/>
            <consortium name="The Broad Institute Genome Sequencing Center for Infectious Disease"/>
            <person name="Wu L."/>
            <person name="Ma J."/>
        </authorList>
    </citation>
    <scope>NUCLEOTIDE SEQUENCE [LARGE SCALE GENOMIC DNA]</scope>
    <source>
        <strain evidence="5">CCM 7043</strain>
    </source>
</reference>